<dbReference type="EMBL" id="CABVMM010000001">
    <property type="protein sequence ID" value="VVU99038.1"/>
    <property type="molecule type" value="Genomic_DNA"/>
</dbReference>
<gene>
    <name evidence="1" type="ORF">FVB9532_00288</name>
</gene>
<comment type="caution">
    <text evidence="1">The sequence shown here is derived from an EMBL/GenBank/DDBJ whole genome shotgun (WGS) entry which is preliminary data.</text>
</comment>
<reference evidence="1" key="1">
    <citation type="submission" date="2019-09" db="EMBL/GenBank/DDBJ databases">
        <authorList>
            <person name="Rodrigo-Torres L."/>
            <person name="Arahal R. D."/>
            <person name="Lucena T."/>
        </authorList>
    </citation>
    <scope>NUCLEOTIDE SEQUENCE</scope>
    <source>
        <strain evidence="1">ISS653</strain>
    </source>
</reference>
<proteinExistence type="predicted"/>
<accession>A0AC61Y3I8</accession>
<evidence type="ECO:0000313" key="2">
    <source>
        <dbReference type="Proteomes" id="UP000356253"/>
    </source>
</evidence>
<dbReference type="Proteomes" id="UP000356253">
    <property type="component" value="Unassembled WGS sequence"/>
</dbReference>
<keyword evidence="2" id="KW-1185">Reference proteome</keyword>
<protein>
    <submittedName>
        <fullName evidence="1">Uncharacterized protein</fullName>
    </submittedName>
</protein>
<name>A0AC61Y3I8_9FLAO</name>
<sequence length="85" mass="10144">MKKLRFEKVGDISSKYPFVEVCFEKEREPLMEISITDDKELSFKIYGSKTTTEFTLQHWEEILKIAKDFLPKAIKDEEDFESFLK</sequence>
<evidence type="ECO:0000313" key="1">
    <source>
        <dbReference type="EMBL" id="VVU99038.1"/>
    </source>
</evidence>
<organism evidence="1 2">
    <name type="scientific">Mesonia oceanica</name>
    <dbReference type="NCBI Taxonomy" id="2687242"/>
    <lineage>
        <taxon>Bacteria</taxon>
        <taxon>Pseudomonadati</taxon>
        <taxon>Bacteroidota</taxon>
        <taxon>Flavobacteriia</taxon>
        <taxon>Flavobacteriales</taxon>
        <taxon>Flavobacteriaceae</taxon>
        <taxon>Mesonia</taxon>
    </lineage>
</organism>